<dbReference type="Pfam" id="PF02780">
    <property type="entry name" value="Transketolase_C"/>
    <property type="match status" value="1"/>
</dbReference>
<keyword evidence="4" id="KW-0786">Thiamine pyrophosphate</keyword>
<protein>
    <submittedName>
        <fullName evidence="6">Transketolase</fullName>
    </submittedName>
</protein>
<comment type="cofactor">
    <cofactor evidence="1">
        <name>thiamine diphosphate</name>
        <dbReference type="ChEBI" id="CHEBI:58937"/>
    </cofactor>
</comment>
<evidence type="ECO:0000256" key="3">
    <source>
        <dbReference type="ARBA" id="ARBA00022679"/>
    </source>
</evidence>
<dbReference type="Proteomes" id="UP000177574">
    <property type="component" value="Unassembled WGS sequence"/>
</dbReference>
<accession>A0A1F7VGJ7</accession>
<sequence length="324" mass="34649">MSSRTAHLSPATFRDNVKKIPTRNGYGDGVVEAGRANEQVVVLCCDLTESTRSETFKKAFPDRFIQMGIAEQSLAAIAGGMALEGKIPFISSYAAFSPGRNFEQIRLCASMQNVPVKIMGAHAGISVGPDGATHQMLEDIALMRSLPNMTVVAPCDYLETKRAVIEIAKMKGPGYVRFARHASAAFTTEKTPFKIGRAEVFRDGTDVAIVACGPLVHEALWAARLLEKDGVSAMVINAHTIKPLDEKTIAAAAKKCKAVVTVEEAQVIGGLGSAVAEALARLQPTTMRMIGMNGFGTSGEPEELIKAFGLDRTAIVKTVKELIL</sequence>
<organism evidence="6 7">
    <name type="scientific">Candidatus Uhrbacteria bacterium RIFCSPLOWO2_02_FULL_53_10</name>
    <dbReference type="NCBI Taxonomy" id="1802411"/>
    <lineage>
        <taxon>Bacteria</taxon>
        <taxon>Candidatus Uhriibacteriota</taxon>
    </lineage>
</organism>
<evidence type="ECO:0000256" key="1">
    <source>
        <dbReference type="ARBA" id="ARBA00001964"/>
    </source>
</evidence>
<dbReference type="InterPro" id="IPR033248">
    <property type="entry name" value="Transketolase_C"/>
</dbReference>
<dbReference type="Gene3D" id="3.40.50.920">
    <property type="match status" value="1"/>
</dbReference>
<dbReference type="SUPFAM" id="SSF52922">
    <property type="entry name" value="TK C-terminal domain-like"/>
    <property type="match status" value="1"/>
</dbReference>
<dbReference type="GO" id="GO:0016740">
    <property type="term" value="F:transferase activity"/>
    <property type="evidence" value="ECO:0007669"/>
    <property type="project" value="UniProtKB-KW"/>
</dbReference>
<dbReference type="PANTHER" id="PTHR43825:SF1">
    <property type="entry name" value="TRANSKETOLASE-LIKE PYRIMIDINE-BINDING DOMAIN-CONTAINING PROTEIN"/>
    <property type="match status" value="1"/>
</dbReference>
<dbReference type="Pfam" id="PF02779">
    <property type="entry name" value="Transket_pyr"/>
    <property type="match status" value="1"/>
</dbReference>
<comment type="similarity">
    <text evidence="2">Belongs to the transketolase family.</text>
</comment>
<dbReference type="SUPFAM" id="SSF52518">
    <property type="entry name" value="Thiamin diphosphate-binding fold (THDP-binding)"/>
    <property type="match status" value="1"/>
</dbReference>
<evidence type="ECO:0000259" key="5">
    <source>
        <dbReference type="SMART" id="SM00861"/>
    </source>
</evidence>
<name>A0A1F7VGJ7_9BACT</name>
<gene>
    <name evidence="6" type="ORF">A3I45_04890</name>
</gene>
<dbReference type="PROSITE" id="PS00802">
    <property type="entry name" value="TRANSKETOLASE_2"/>
    <property type="match status" value="1"/>
</dbReference>
<comment type="caution">
    <text evidence="6">The sequence shown here is derived from an EMBL/GenBank/DDBJ whole genome shotgun (WGS) entry which is preliminary data.</text>
</comment>
<dbReference type="SMART" id="SM00861">
    <property type="entry name" value="Transket_pyr"/>
    <property type="match status" value="1"/>
</dbReference>
<dbReference type="CDD" id="cd07033">
    <property type="entry name" value="TPP_PYR_DXS_TK_like"/>
    <property type="match status" value="1"/>
</dbReference>
<dbReference type="InterPro" id="IPR051157">
    <property type="entry name" value="PDH/Transketolase"/>
</dbReference>
<proteinExistence type="inferred from homology"/>
<dbReference type="FunFam" id="3.40.50.970:FF:000129">
    <property type="entry name" value="Transketolase"/>
    <property type="match status" value="1"/>
</dbReference>
<dbReference type="InterPro" id="IPR029061">
    <property type="entry name" value="THDP-binding"/>
</dbReference>
<feature type="domain" description="Transketolase-like pyrimidine-binding" evidence="5">
    <location>
        <begin position="20"/>
        <end position="185"/>
    </location>
</feature>
<dbReference type="InterPro" id="IPR009014">
    <property type="entry name" value="Transketo_C/PFOR_II"/>
</dbReference>
<dbReference type="PANTHER" id="PTHR43825">
    <property type="entry name" value="PYRUVATE DEHYDROGENASE E1 COMPONENT"/>
    <property type="match status" value="1"/>
</dbReference>
<evidence type="ECO:0000256" key="4">
    <source>
        <dbReference type="ARBA" id="ARBA00023052"/>
    </source>
</evidence>
<keyword evidence="3" id="KW-0808">Transferase</keyword>
<evidence type="ECO:0000313" key="7">
    <source>
        <dbReference type="Proteomes" id="UP000177574"/>
    </source>
</evidence>
<dbReference type="InterPro" id="IPR020826">
    <property type="entry name" value="Transketolase_BS"/>
</dbReference>
<dbReference type="AlphaFoldDB" id="A0A1F7VGJ7"/>
<reference evidence="6 7" key="1">
    <citation type="journal article" date="2016" name="Nat. Commun.">
        <title>Thousands of microbial genomes shed light on interconnected biogeochemical processes in an aquifer system.</title>
        <authorList>
            <person name="Anantharaman K."/>
            <person name="Brown C.T."/>
            <person name="Hug L.A."/>
            <person name="Sharon I."/>
            <person name="Castelle C.J."/>
            <person name="Probst A.J."/>
            <person name="Thomas B.C."/>
            <person name="Singh A."/>
            <person name="Wilkins M.J."/>
            <person name="Karaoz U."/>
            <person name="Brodie E.L."/>
            <person name="Williams K.H."/>
            <person name="Hubbard S.S."/>
            <person name="Banfield J.F."/>
        </authorList>
    </citation>
    <scope>NUCLEOTIDE SEQUENCE [LARGE SCALE GENOMIC DNA]</scope>
</reference>
<dbReference type="InterPro" id="IPR005475">
    <property type="entry name" value="Transketolase-like_Pyr-bd"/>
</dbReference>
<evidence type="ECO:0000313" key="6">
    <source>
        <dbReference type="EMBL" id="OGL89268.1"/>
    </source>
</evidence>
<dbReference type="Gene3D" id="3.40.50.970">
    <property type="match status" value="1"/>
</dbReference>
<dbReference type="EMBL" id="MGET01000046">
    <property type="protein sequence ID" value="OGL89268.1"/>
    <property type="molecule type" value="Genomic_DNA"/>
</dbReference>
<evidence type="ECO:0000256" key="2">
    <source>
        <dbReference type="ARBA" id="ARBA00007131"/>
    </source>
</evidence>